<accession>A0ACD5H2W6</accession>
<evidence type="ECO:0000313" key="1">
    <source>
        <dbReference type="EMBL" id="XPM67129.1"/>
    </source>
</evidence>
<keyword evidence="2" id="KW-1185">Reference proteome</keyword>
<gene>
    <name evidence="1" type="ORF">BH720_012890</name>
</gene>
<sequence>MSTPNQGTLLLNGIPVDTSQPLNLTPAQAAQLTFQPAPGFVGDATFSYTATDNRGATDPTPATIRIPVTAAANQPPDTNPATNTLAPNTTTALTQLGELTPTVPFNGFRLPRYPTQPKVNCCSTDNL</sequence>
<reference evidence="1 2" key="1">
    <citation type="journal article" date="2016" name="Genome Announc.">
        <title>Draft Genome Sequence of the Thermotolerant Cyanobacterium Desertifilum sp. IPPAS B-1220.</title>
        <authorList>
            <person name="Mironov K.S."/>
            <person name="Sinetova M.A."/>
            <person name="Bolatkhan K."/>
            <person name="Zayadan B.K."/>
            <person name="Ustinova V.V."/>
            <person name="Kupriyanova E.V."/>
            <person name="Skrypnik A.N."/>
            <person name="Gogoleva N.E."/>
            <person name="Gogolev Y.V."/>
            <person name="Los D.A."/>
        </authorList>
    </citation>
    <scope>NUCLEOTIDE SEQUENCE [LARGE SCALE GENOMIC DNA]</scope>
    <source>
        <strain evidence="1 2">IPPAS B-1220</strain>
    </source>
</reference>
<proteinExistence type="predicted"/>
<evidence type="ECO:0000313" key="2">
    <source>
        <dbReference type="Proteomes" id="UP000095472"/>
    </source>
</evidence>
<dbReference type="EMBL" id="CP182909">
    <property type="protein sequence ID" value="XPM67129.1"/>
    <property type="molecule type" value="Genomic_DNA"/>
</dbReference>
<organism evidence="1 2">
    <name type="scientific">Desertifilum tharense IPPAS B-1220</name>
    <dbReference type="NCBI Taxonomy" id="1781255"/>
    <lineage>
        <taxon>Bacteria</taxon>
        <taxon>Bacillati</taxon>
        <taxon>Cyanobacteriota</taxon>
        <taxon>Cyanophyceae</taxon>
        <taxon>Desertifilales</taxon>
        <taxon>Desertifilaceae</taxon>
        <taxon>Desertifilum</taxon>
    </lineage>
</organism>
<name>A0ACD5H2W6_9CYAN</name>
<dbReference type="Proteomes" id="UP000095472">
    <property type="component" value="Chromosome"/>
</dbReference>
<protein>
    <submittedName>
        <fullName evidence="1">Ig-like domain-containing protein</fullName>
    </submittedName>
</protein>